<dbReference type="AlphaFoldDB" id="A0A4U5NZD5"/>
<proteinExistence type="predicted"/>
<accession>A0A4U5NZD5</accession>
<comment type="caution">
    <text evidence="1">The sequence shown here is derived from an EMBL/GenBank/DDBJ whole genome shotgun (WGS) entry which is preliminary data.</text>
</comment>
<dbReference type="OrthoDB" id="5816681at2759"/>
<evidence type="ECO:0000313" key="2">
    <source>
        <dbReference type="Proteomes" id="UP000298663"/>
    </source>
</evidence>
<reference evidence="1 2" key="1">
    <citation type="journal article" date="2015" name="Genome Biol.">
        <title>Comparative genomics of Steinernema reveals deeply conserved gene regulatory networks.</title>
        <authorList>
            <person name="Dillman A.R."/>
            <person name="Macchietto M."/>
            <person name="Porter C.F."/>
            <person name="Rogers A."/>
            <person name="Williams B."/>
            <person name="Antoshechkin I."/>
            <person name="Lee M.M."/>
            <person name="Goodwin Z."/>
            <person name="Lu X."/>
            <person name="Lewis E.E."/>
            <person name="Goodrich-Blair H."/>
            <person name="Stock S.P."/>
            <person name="Adams B.J."/>
            <person name="Sternberg P.W."/>
            <person name="Mortazavi A."/>
        </authorList>
    </citation>
    <scope>NUCLEOTIDE SEQUENCE [LARGE SCALE GENOMIC DNA]</scope>
    <source>
        <strain evidence="1 2">ALL</strain>
    </source>
</reference>
<sequence length="107" mass="12497">MLSFYSPYSIILFKNVKEGTEGFHEVKDLKLEEFLQFLGVLWSRNGHQRKFDRTPHGTIRLLLSLKSEALSLKRLQGCTPPSLKGDSQVSRIWRRRALGKGKCWWFT</sequence>
<gene>
    <name evidence="1" type="ORF">L596_013162</name>
</gene>
<name>A0A4U5NZD5_STECR</name>
<protein>
    <submittedName>
        <fullName evidence="1">Uncharacterized protein</fullName>
    </submittedName>
</protein>
<organism evidence="1 2">
    <name type="scientific">Steinernema carpocapsae</name>
    <name type="common">Entomopathogenic nematode</name>
    <dbReference type="NCBI Taxonomy" id="34508"/>
    <lineage>
        <taxon>Eukaryota</taxon>
        <taxon>Metazoa</taxon>
        <taxon>Ecdysozoa</taxon>
        <taxon>Nematoda</taxon>
        <taxon>Chromadorea</taxon>
        <taxon>Rhabditida</taxon>
        <taxon>Tylenchina</taxon>
        <taxon>Panagrolaimomorpha</taxon>
        <taxon>Strongyloidoidea</taxon>
        <taxon>Steinernematidae</taxon>
        <taxon>Steinernema</taxon>
    </lineage>
</organism>
<reference evidence="1 2" key="2">
    <citation type="journal article" date="2019" name="G3 (Bethesda)">
        <title>Hybrid Assembly of the Genome of the Entomopathogenic Nematode Steinernema carpocapsae Identifies the X-Chromosome.</title>
        <authorList>
            <person name="Serra L."/>
            <person name="Macchietto M."/>
            <person name="Macias-Munoz A."/>
            <person name="McGill C.J."/>
            <person name="Rodriguez I.M."/>
            <person name="Rodriguez B."/>
            <person name="Murad R."/>
            <person name="Mortazavi A."/>
        </authorList>
    </citation>
    <scope>NUCLEOTIDE SEQUENCE [LARGE SCALE GENOMIC DNA]</scope>
    <source>
        <strain evidence="1 2">ALL</strain>
    </source>
</reference>
<evidence type="ECO:0000313" key="1">
    <source>
        <dbReference type="EMBL" id="TKR88998.1"/>
    </source>
</evidence>
<keyword evidence="2" id="KW-1185">Reference proteome</keyword>
<dbReference type="EMBL" id="AZBU02000003">
    <property type="protein sequence ID" value="TKR88998.1"/>
    <property type="molecule type" value="Genomic_DNA"/>
</dbReference>
<dbReference type="Proteomes" id="UP000298663">
    <property type="component" value="Unassembled WGS sequence"/>
</dbReference>